<sequence length="76" mass="9049">MGDTDGERCVCFWNLHFQLWLIGELFVIVARSHCQSSDYGYKHFTCFHILIVLMNMIRTKNLCLLFQNKTNLNNYE</sequence>
<evidence type="ECO:0000313" key="2">
    <source>
        <dbReference type="Proteomes" id="UP000004563"/>
    </source>
</evidence>
<reference evidence="1 2" key="1">
    <citation type="journal article" date="2011" name="J. Bacteriol.">
        <title>Draft genome sequence of Bacteroides vulgatus PC510, a strain isolated from human feces.</title>
        <authorList>
            <person name="Cuiv P.O."/>
            <person name="Klaassens E.S."/>
            <person name="Durkin A.S."/>
            <person name="Harkins D.M."/>
            <person name="Foster L."/>
            <person name="McCorrison J."/>
            <person name="Torralba M."/>
            <person name="Nelson K.E."/>
            <person name="Morrison M."/>
        </authorList>
    </citation>
    <scope>NUCLEOTIDE SEQUENCE [LARGE SCALE GENOMIC DNA]</scope>
    <source>
        <strain evidence="1 2">PC510</strain>
    </source>
</reference>
<proteinExistence type="predicted"/>
<comment type="caution">
    <text evidence="1">The sequence shown here is derived from an EMBL/GenBank/DDBJ whole genome shotgun (WGS) entry which is preliminary data.</text>
</comment>
<dbReference type="EMBL" id="ADKO01000045">
    <property type="protein sequence ID" value="EFG18468.1"/>
    <property type="molecule type" value="Genomic_DNA"/>
</dbReference>
<dbReference type="Proteomes" id="UP000004563">
    <property type="component" value="Unassembled WGS sequence"/>
</dbReference>
<gene>
    <name evidence="1" type="ORF">CUU_4023</name>
</gene>
<dbReference type="AlphaFoldDB" id="D4V6P5"/>
<name>D4V6P5_PHOVU</name>
<evidence type="ECO:0000313" key="1">
    <source>
        <dbReference type="EMBL" id="EFG18468.1"/>
    </source>
</evidence>
<accession>D4V6P5</accession>
<organism evidence="1 2">
    <name type="scientific">Phocaeicola vulgatus PC510</name>
    <dbReference type="NCBI Taxonomy" id="702446"/>
    <lineage>
        <taxon>Bacteria</taxon>
        <taxon>Pseudomonadati</taxon>
        <taxon>Bacteroidota</taxon>
        <taxon>Bacteroidia</taxon>
        <taxon>Bacteroidales</taxon>
        <taxon>Bacteroidaceae</taxon>
        <taxon>Phocaeicola</taxon>
    </lineage>
</organism>
<protein>
    <submittedName>
        <fullName evidence="1">Uncharacterized protein</fullName>
    </submittedName>
</protein>